<accession>A0ABW6DHC6</accession>
<organism evidence="1 2">
    <name type="scientific">Aquirufa esocilacus</name>
    <dbReference type="NCBI Taxonomy" id="3096513"/>
    <lineage>
        <taxon>Bacteria</taxon>
        <taxon>Pseudomonadati</taxon>
        <taxon>Bacteroidota</taxon>
        <taxon>Cytophagia</taxon>
        <taxon>Cytophagales</taxon>
        <taxon>Flectobacillaceae</taxon>
        <taxon>Aquirufa</taxon>
    </lineage>
</organism>
<evidence type="ECO:0000313" key="1">
    <source>
        <dbReference type="EMBL" id="MFD3408112.1"/>
    </source>
</evidence>
<keyword evidence="2" id="KW-1185">Reference proteome</keyword>
<dbReference type="Proteomes" id="UP001598019">
    <property type="component" value="Unassembled WGS sequence"/>
</dbReference>
<protein>
    <submittedName>
        <fullName evidence="1">DUF5715 family protein</fullName>
    </submittedName>
</protein>
<evidence type="ECO:0000313" key="2">
    <source>
        <dbReference type="Proteomes" id="UP001598019"/>
    </source>
</evidence>
<dbReference type="RefSeq" id="WP_377980539.1">
    <property type="nucleotide sequence ID" value="NZ_JBBKXX010000002.1"/>
</dbReference>
<name>A0ABW6DHC6_9BACT</name>
<gene>
    <name evidence="1" type="ORF">SKC37_05560</name>
</gene>
<sequence>MFKDIKRVVRYYYLQYTYGQYVNNGICPNCAILFTDGISQHNKAYQKEGIVPQRNDKGLINLLDKGVLVKLKASDALHISQMPYSKPFVLPKCRDFVRKLSQEYEDSCRSRQLTAIPIELSSGTRTLESVARLRKNNANAIGESAHLKGKTFDVNYRKFGKKNKRQVELFVKILHKYNQLNQCYVKFERNGCLHITVN</sequence>
<dbReference type="InterPro" id="IPR043769">
    <property type="entry name" value="DUF5715"/>
</dbReference>
<reference evidence="1 2" key="1">
    <citation type="submission" date="2024-03" db="EMBL/GenBank/DDBJ databases">
        <title>Aquirufa genome sequencing.</title>
        <authorList>
            <person name="Pitt A."/>
            <person name="Hahn M.W."/>
        </authorList>
    </citation>
    <scope>NUCLEOTIDE SEQUENCE [LARGE SCALE GENOMIC DNA]</scope>
    <source>
        <strain evidence="1 2">HETE-83D</strain>
    </source>
</reference>
<proteinExistence type="predicted"/>
<comment type="caution">
    <text evidence="1">The sequence shown here is derived from an EMBL/GenBank/DDBJ whole genome shotgun (WGS) entry which is preliminary data.</text>
</comment>
<dbReference type="EMBL" id="JBBKXX010000002">
    <property type="protein sequence ID" value="MFD3408112.1"/>
    <property type="molecule type" value="Genomic_DNA"/>
</dbReference>
<dbReference type="Pfam" id="PF18979">
    <property type="entry name" value="DUF5715"/>
    <property type="match status" value="1"/>
</dbReference>